<dbReference type="RefSeq" id="WP_222684264.1">
    <property type="nucleotide sequence ID" value="NZ_JABUBT010000011.1"/>
</dbReference>
<reference evidence="3 4" key="1">
    <citation type="submission" date="2020-06" db="EMBL/GenBank/DDBJ databases">
        <title>Taxonomy, biology and ecology of Rhodococcus bacteria occurring in California pistachio and other woody hosts as revealed by genome sequence analyses.</title>
        <authorList>
            <person name="Gai Y."/>
            <person name="Riely B."/>
        </authorList>
    </citation>
    <scope>NUCLEOTIDE SEQUENCE [LARGE SCALE GENOMIC DNA]</scope>
    <source>
        <strain evidence="3 4">BP-281</strain>
    </source>
</reference>
<dbReference type="InterPro" id="IPR050336">
    <property type="entry name" value="Chromosome_partition/occlusion"/>
</dbReference>
<comment type="caution">
    <text evidence="3">The sequence shown here is derived from an EMBL/GenBank/DDBJ whole genome shotgun (WGS) entry which is preliminary data.</text>
</comment>
<dbReference type="SMART" id="SM00470">
    <property type="entry name" value="ParB"/>
    <property type="match status" value="1"/>
</dbReference>
<dbReference type="Proteomes" id="UP000825228">
    <property type="component" value="Unassembled WGS sequence"/>
</dbReference>
<dbReference type="InterPro" id="IPR003115">
    <property type="entry name" value="ParB_N"/>
</dbReference>
<name>A0ABS7P3F4_9NOCA</name>
<dbReference type="SUPFAM" id="SSF110849">
    <property type="entry name" value="ParB/Sulfiredoxin"/>
    <property type="match status" value="1"/>
</dbReference>
<evidence type="ECO:0000313" key="4">
    <source>
        <dbReference type="Proteomes" id="UP000825228"/>
    </source>
</evidence>
<sequence>MTTTASTPSLVLADPTELVIGENIRTDVVITDDPEFVRSIAERGVLTAISATRRADGTLRIIDGQRRILAAREAGLSAVPVLVDAESDDERQAQIDRVTGQLHTNEQRAPITTRHKVGAVTELLDLGLDVERVAKITQLGEKFTRTAATAGRSAKVDDHLADRRLTLDDAAILAELETAADRYPAIPDRIERILGGYGISYHLAHLREDVAAMDAATAAATEHAQRGFTVIHNEPSTTGGDWFTPADLRTPDGKPIPDDAPHSAPHLWHVHPSEAGVVWVDADGHEVDDTLIDWDTRDDPDLEAIDGLIRADAVTKTTSWSFEFYLHHSRRADAGFALAPELAAAGGDAGDAEDGLSPSQRAAARAEAERKDADRAQRRRTIALNRAGGVATEMRRAFLTGLLSAKSAPKNTTRWVVGVLARHPSLLTEFKAGELYGSITGTDPTTAAAKVAKATAGQCEVLLLARVLTAFEARLTGTQDSKDYWRYSEKSYRGLQGIDTYLTFLADAGHTLSPVEQAAIGNTTVDAAYATLDDD</sequence>
<feature type="region of interest" description="Disordered" evidence="1">
    <location>
        <begin position="347"/>
        <end position="377"/>
    </location>
</feature>
<accession>A0ABS7P3F4</accession>
<feature type="compositionally biased region" description="Basic and acidic residues" evidence="1">
    <location>
        <begin position="364"/>
        <end position="376"/>
    </location>
</feature>
<dbReference type="Pfam" id="PF02195">
    <property type="entry name" value="ParB_N"/>
    <property type="match status" value="1"/>
</dbReference>
<organism evidence="3 4">
    <name type="scientific">Rhodococcoides corynebacterioides</name>
    <dbReference type="NCBI Taxonomy" id="53972"/>
    <lineage>
        <taxon>Bacteria</taxon>
        <taxon>Bacillati</taxon>
        <taxon>Actinomycetota</taxon>
        <taxon>Actinomycetes</taxon>
        <taxon>Mycobacteriales</taxon>
        <taxon>Nocardiaceae</taxon>
        <taxon>Rhodococcoides</taxon>
    </lineage>
</organism>
<evidence type="ECO:0000256" key="1">
    <source>
        <dbReference type="SAM" id="MobiDB-lite"/>
    </source>
</evidence>
<evidence type="ECO:0000259" key="2">
    <source>
        <dbReference type="SMART" id="SM00470"/>
    </source>
</evidence>
<gene>
    <name evidence="3" type="ORF">HQ603_09295</name>
</gene>
<keyword evidence="4" id="KW-1185">Reference proteome</keyword>
<dbReference type="EMBL" id="JABUBU010000005">
    <property type="protein sequence ID" value="MBY6366949.1"/>
    <property type="molecule type" value="Genomic_DNA"/>
</dbReference>
<dbReference type="InterPro" id="IPR036086">
    <property type="entry name" value="ParB/Sulfiredoxin_sf"/>
</dbReference>
<feature type="domain" description="ParB-like N-terminal" evidence="2">
    <location>
        <begin position="11"/>
        <end position="98"/>
    </location>
</feature>
<proteinExistence type="predicted"/>
<protein>
    <submittedName>
        <fullName evidence="3">ParB N-terminal domain-containing protein</fullName>
    </submittedName>
</protein>
<dbReference type="Gene3D" id="3.90.1530.10">
    <property type="entry name" value="Conserved hypothetical protein from pyrococcus furiosus pfu- 392566-001, ParB domain"/>
    <property type="match status" value="1"/>
</dbReference>
<evidence type="ECO:0000313" key="3">
    <source>
        <dbReference type="EMBL" id="MBY6366949.1"/>
    </source>
</evidence>
<dbReference type="PANTHER" id="PTHR33375">
    <property type="entry name" value="CHROMOSOME-PARTITIONING PROTEIN PARB-RELATED"/>
    <property type="match status" value="1"/>
</dbReference>
<dbReference type="PANTHER" id="PTHR33375:SF1">
    <property type="entry name" value="CHROMOSOME-PARTITIONING PROTEIN PARB-RELATED"/>
    <property type="match status" value="1"/>
</dbReference>